<evidence type="ECO:0000313" key="1">
    <source>
        <dbReference type="EMBL" id="CAR63309.1"/>
    </source>
</evidence>
<dbReference type="Proteomes" id="UP000001515">
    <property type="component" value="Segment"/>
</dbReference>
<sequence length="43" mass="5050">MTLLTFTCQIKLRDQVFLLSTGSTYPFSEKKMFQTELIPNIHQ</sequence>
<reference evidence="1 2" key="1">
    <citation type="journal article" date="2009" name="Environ. Microbiol.">
        <title>Comparative genomics of marine cyanomyoviruses reveals the widespread occurrence of Synechococcus host genes localized to a hyperplastic region: implications for mechanisms of cyanophage evolution.</title>
        <authorList>
            <person name="Millard A.D."/>
            <person name="Zwirglmaier K."/>
            <person name="Downey M.J."/>
            <person name="Mann N.H."/>
            <person name="Scanlan D.J."/>
        </authorList>
    </citation>
    <scope>NUCLEOTIDE SEQUENCE</scope>
</reference>
<dbReference type="RefSeq" id="YP_003097346.1">
    <property type="nucleotide sequence ID" value="NC_013085.1"/>
</dbReference>
<dbReference type="KEGG" id="vg:8303456"/>
<gene>
    <name evidence="1" type="ORF">SRSM4_112</name>
</gene>
<organism evidence="1 2">
    <name type="scientific">Synechococcus phage S-RSM4</name>
    <dbReference type="NCBI Taxonomy" id="555387"/>
    <lineage>
        <taxon>Viruses</taxon>
        <taxon>Duplodnaviria</taxon>
        <taxon>Heunggongvirae</taxon>
        <taxon>Uroviricota</taxon>
        <taxon>Caudoviricetes</taxon>
        <taxon>Pantevenvirales</taxon>
        <taxon>Kyanoviridae</taxon>
        <taxon>Gibbetvirus</taxon>
        <taxon>Gibbetvirus rsm4</taxon>
    </lineage>
</organism>
<dbReference type="EMBL" id="FM207411">
    <property type="protein sequence ID" value="CAR63309.1"/>
    <property type="molecule type" value="Genomic_DNA"/>
</dbReference>
<evidence type="ECO:0000313" key="2">
    <source>
        <dbReference type="Proteomes" id="UP000001515"/>
    </source>
</evidence>
<keyword evidence="2" id="KW-1185">Reference proteome</keyword>
<accession>C7BV80</accession>
<protein>
    <submittedName>
        <fullName evidence="1">Uncharacterized protein</fullName>
    </submittedName>
</protein>
<name>C7BV80_9CAUD</name>
<proteinExistence type="predicted"/>
<dbReference type="GeneID" id="8303456"/>